<sequence>MTSNKSITLLKDVEPFKSCWCVQVKFLHSWMATNQFWWTFSRVDLGR</sequence>
<organism evidence="1">
    <name type="scientific">Brassica oleracea</name>
    <name type="common">Wild cabbage</name>
    <dbReference type="NCBI Taxonomy" id="3712"/>
    <lineage>
        <taxon>Eukaryota</taxon>
        <taxon>Viridiplantae</taxon>
        <taxon>Streptophyta</taxon>
        <taxon>Embryophyta</taxon>
        <taxon>Tracheophyta</taxon>
        <taxon>Spermatophyta</taxon>
        <taxon>Magnoliopsida</taxon>
        <taxon>eudicotyledons</taxon>
        <taxon>Gunneridae</taxon>
        <taxon>Pentapetalae</taxon>
        <taxon>rosids</taxon>
        <taxon>malvids</taxon>
        <taxon>Brassicales</taxon>
        <taxon>Brassicaceae</taxon>
        <taxon>Brassiceae</taxon>
        <taxon>Brassica</taxon>
    </lineage>
</organism>
<gene>
    <name evidence="1" type="ORF">BOLC3T17678H</name>
</gene>
<proteinExistence type="predicted"/>
<protein>
    <submittedName>
        <fullName evidence="1">Uncharacterized protein</fullName>
    </submittedName>
</protein>
<accession>A0A3P6AKE9</accession>
<reference evidence="1" key="1">
    <citation type="submission" date="2018-11" db="EMBL/GenBank/DDBJ databases">
        <authorList>
            <consortium name="Genoscope - CEA"/>
            <person name="William W."/>
        </authorList>
    </citation>
    <scope>NUCLEOTIDE SEQUENCE</scope>
</reference>
<dbReference type="AlphaFoldDB" id="A0A3P6AKE9"/>
<evidence type="ECO:0000313" key="1">
    <source>
        <dbReference type="EMBL" id="VDC94336.1"/>
    </source>
</evidence>
<dbReference type="EMBL" id="LR031872">
    <property type="protein sequence ID" value="VDC94336.1"/>
    <property type="molecule type" value="Genomic_DNA"/>
</dbReference>
<name>A0A3P6AKE9_BRAOL</name>